<dbReference type="InterPro" id="IPR003593">
    <property type="entry name" value="AAA+_ATPase"/>
</dbReference>
<keyword evidence="7 9" id="KW-1133">Transmembrane helix</keyword>
<keyword evidence="2" id="KW-0813">Transport</keyword>
<feature type="transmembrane region" description="Helical" evidence="9">
    <location>
        <begin position="302"/>
        <end position="319"/>
    </location>
</feature>
<comment type="subcellular location">
    <subcellularLocation>
        <location evidence="1">Cell membrane</location>
        <topology evidence="1">Multi-pass membrane protein</topology>
    </subcellularLocation>
</comment>
<evidence type="ECO:0000256" key="6">
    <source>
        <dbReference type="ARBA" id="ARBA00022840"/>
    </source>
</evidence>
<dbReference type="InterPro" id="IPR017871">
    <property type="entry name" value="ABC_transporter-like_CS"/>
</dbReference>
<dbReference type="PROSITE" id="PS00211">
    <property type="entry name" value="ABC_TRANSPORTER_1"/>
    <property type="match status" value="1"/>
</dbReference>
<dbReference type="GO" id="GO:0005886">
    <property type="term" value="C:plasma membrane"/>
    <property type="evidence" value="ECO:0007669"/>
    <property type="project" value="UniProtKB-SubCell"/>
</dbReference>
<feature type="domain" description="ABC transporter" evidence="10">
    <location>
        <begin position="370"/>
        <end position="605"/>
    </location>
</feature>
<keyword evidence="6" id="KW-0067">ATP-binding</keyword>
<feature type="transmembrane region" description="Helical" evidence="9">
    <location>
        <begin position="28"/>
        <end position="56"/>
    </location>
</feature>
<keyword evidence="3" id="KW-1003">Cell membrane</keyword>
<dbReference type="InterPro" id="IPR036640">
    <property type="entry name" value="ABC1_TM_sf"/>
</dbReference>
<evidence type="ECO:0000256" key="9">
    <source>
        <dbReference type="SAM" id="Phobius"/>
    </source>
</evidence>
<dbReference type="GO" id="GO:0016887">
    <property type="term" value="F:ATP hydrolysis activity"/>
    <property type="evidence" value="ECO:0007669"/>
    <property type="project" value="InterPro"/>
</dbReference>
<dbReference type="Pfam" id="PF00005">
    <property type="entry name" value="ABC_tran"/>
    <property type="match status" value="1"/>
</dbReference>
<evidence type="ECO:0000313" key="12">
    <source>
        <dbReference type="EMBL" id="EMS79541.1"/>
    </source>
</evidence>
<evidence type="ECO:0000256" key="1">
    <source>
        <dbReference type="ARBA" id="ARBA00004651"/>
    </source>
</evidence>
<dbReference type="InterPro" id="IPR039421">
    <property type="entry name" value="Type_1_exporter"/>
</dbReference>
<feature type="transmembrane region" description="Helical" evidence="9">
    <location>
        <begin position="107"/>
        <end position="128"/>
    </location>
</feature>
<evidence type="ECO:0000256" key="4">
    <source>
        <dbReference type="ARBA" id="ARBA00022692"/>
    </source>
</evidence>
<keyword evidence="13" id="KW-1185">Reference proteome</keyword>
<dbReference type="SUPFAM" id="SSF90123">
    <property type="entry name" value="ABC transporter transmembrane region"/>
    <property type="match status" value="1"/>
</dbReference>
<gene>
    <name evidence="12" type="ORF">Dpo_4c00880</name>
</gene>
<evidence type="ECO:0000313" key="13">
    <source>
        <dbReference type="Proteomes" id="UP000014216"/>
    </source>
</evidence>
<organism evidence="12 13">
    <name type="scientific">Desulfotignum phosphitoxidans DSM 13687</name>
    <dbReference type="NCBI Taxonomy" id="1286635"/>
    <lineage>
        <taxon>Bacteria</taxon>
        <taxon>Pseudomonadati</taxon>
        <taxon>Thermodesulfobacteriota</taxon>
        <taxon>Desulfobacteria</taxon>
        <taxon>Desulfobacterales</taxon>
        <taxon>Desulfobacteraceae</taxon>
        <taxon>Desulfotignum</taxon>
    </lineage>
</organism>
<dbReference type="InterPro" id="IPR003439">
    <property type="entry name" value="ABC_transporter-like_ATP-bd"/>
</dbReference>
<dbReference type="EMBL" id="APJX01000004">
    <property type="protein sequence ID" value="EMS79541.1"/>
    <property type="molecule type" value="Genomic_DNA"/>
</dbReference>
<dbReference type="PROSITE" id="PS50929">
    <property type="entry name" value="ABC_TM1F"/>
    <property type="match status" value="1"/>
</dbReference>
<evidence type="ECO:0000256" key="5">
    <source>
        <dbReference type="ARBA" id="ARBA00022741"/>
    </source>
</evidence>
<sequence>MQQKENYNYIQAFKWIYSRLLKKRKIQFWILFVGMSSAALLETVAVGSVAFFASVITDPQVMFNSKYVAFFQTYTHLEILQTVKGLILASGFVMLGLILFKNIMKAVVAYGITRFGVLIEAYFGQVLLDGILRLPYKWHLMRNSADLVTTIMWRTFLGREFFRPCLLIMNNILMVAIMLTALFFIHPGVSMSVMAVLGTTSVFIYKVIKKQVDRTATIARDYQLSINQVTTMAIHGIKDVKISATENQFSSRFYKKAFPLARITGMQELYAESPVLILETIGFAMICAAIFFMLLLSNSSTAYVTGTMVVLAVTGWKALPAINKILNSITKVRKALPFIANEIMYFEEIEANAPPAGLKTSKSPVFEHQIHFNQVCFSYQDSDRHVIHNMSFEINKGDTVGIIGKSGAGKSTLVDLLIGLLKPVKGQITIDGTPLAREHLAAWLQITGYVPQSPYIYDGTIAQNVAFGVDESDIDRQWVKQCCTMASMDEFMEDLPDGIDAFIGERGIRLSGGQQQRVAIARALYTRPEVMIFDEATSSLDTKSEKAIQETIYSFRGKQTLIIIAHRLSTVKACDYLIWIDNGTIRLQGKSDKVLSAYEKETVAT</sequence>
<dbReference type="PANTHER" id="PTHR24221:SF654">
    <property type="entry name" value="ATP-BINDING CASSETTE SUB-FAMILY B MEMBER 6"/>
    <property type="match status" value="1"/>
</dbReference>
<dbReference type="PANTHER" id="PTHR24221">
    <property type="entry name" value="ATP-BINDING CASSETTE SUB-FAMILY B"/>
    <property type="match status" value="1"/>
</dbReference>
<dbReference type="GO" id="GO:0034040">
    <property type="term" value="F:ATPase-coupled lipid transmembrane transporter activity"/>
    <property type="evidence" value="ECO:0007669"/>
    <property type="project" value="TreeGrafter"/>
</dbReference>
<feature type="transmembrane region" description="Helical" evidence="9">
    <location>
        <begin position="275"/>
        <end position="296"/>
    </location>
</feature>
<dbReference type="GO" id="GO:0140359">
    <property type="term" value="F:ABC-type transporter activity"/>
    <property type="evidence" value="ECO:0007669"/>
    <property type="project" value="InterPro"/>
</dbReference>
<keyword evidence="8 9" id="KW-0472">Membrane</keyword>
<evidence type="ECO:0000256" key="2">
    <source>
        <dbReference type="ARBA" id="ARBA00022448"/>
    </source>
</evidence>
<keyword evidence="12" id="KW-0378">Hydrolase</keyword>
<protein>
    <submittedName>
        <fullName evidence="12">Xenobiotic-transporting ATPase</fullName>
        <ecNumber evidence="12">3.6.3.44</ecNumber>
    </submittedName>
</protein>
<feature type="domain" description="ABC transmembrane type-1" evidence="11">
    <location>
        <begin position="91"/>
        <end position="334"/>
    </location>
</feature>
<dbReference type="PROSITE" id="PS50893">
    <property type="entry name" value="ABC_TRANSPORTER_2"/>
    <property type="match status" value="1"/>
</dbReference>
<accession>S0G5L9</accession>
<evidence type="ECO:0000256" key="3">
    <source>
        <dbReference type="ARBA" id="ARBA00022475"/>
    </source>
</evidence>
<dbReference type="Gene3D" id="1.20.1560.10">
    <property type="entry name" value="ABC transporter type 1, transmembrane domain"/>
    <property type="match status" value="1"/>
</dbReference>
<evidence type="ECO:0000259" key="10">
    <source>
        <dbReference type="PROSITE" id="PS50893"/>
    </source>
</evidence>
<dbReference type="RefSeq" id="WP_006965779.1">
    <property type="nucleotide sequence ID" value="NZ_APJX01000004.1"/>
</dbReference>
<dbReference type="InterPro" id="IPR027417">
    <property type="entry name" value="P-loop_NTPase"/>
</dbReference>
<dbReference type="FunFam" id="3.40.50.300:FF:000299">
    <property type="entry name" value="ABC transporter ATP-binding protein/permease"/>
    <property type="match status" value="1"/>
</dbReference>
<dbReference type="InterPro" id="IPR011527">
    <property type="entry name" value="ABC1_TM_dom"/>
</dbReference>
<name>S0G5L9_9BACT</name>
<keyword evidence="5" id="KW-0547">Nucleotide-binding</keyword>
<dbReference type="EC" id="3.6.3.44" evidence="12"/>
<dbReference type="SUPFAM" id="SSF52540">
    <property type="entry name" value="P-loop containing nucleoside triphosphate hydrolases"/>
    <property type="match status" value="1"/>
</dbReference>
<dbReference type="AlphaFoldDB" id="S0G5L9"/>
<dbReference type="Proteomes" id="UP000014216">
    <property type="component" value="Unassembled WGS sequence"/>
</dbReference>
<evidence type="ECO:0000256" key="7">
    <source>
        <dbReference type="ARBA" id="ARBA00022989"/>
    </source>
</evidence>
<comment type="caution">
    <text evidence="12">The sequence shown here is derived from an EMBL/GenBank/DDBJ whole genome shotgun (WGS) entry which is preliminary data.</text>
</comment>
<evidence type="ECO:0000259" key="11">
    <source>
        <dbReference type="PROSITE" id="PS50929"/>
    </source>
</evidence>
<dbReference type="OrthoDB" id="9760168at2"/>
<evidence type="ECO:0000256" key="8">
    <source>
        <dbReference type="ARBA" id="ARBA00023136"/>
    </source>
</evidence>
<keyword evidence="4 9" id="KW-0812">Transmembrane</keyword>
<dbReference type="GO" id="GO:0005524">
    <property type="term" value="F:ATP binding"/>
    <property type="evidence" value="ECO:0007669"/>
    <property type="project" value="UniProtKB-KW"/>
</dbReference>
<dbReference type="SMART" id="SM00382">
    <property type="entry name" value="AAA"/>
    <property type="match status" value="1"/>
</dbReference>
<feature type="transmembrane region" description="Helical" evidence="9">
    <location>
        <begin position="191"/>
        <end position="208"/>
    </location>
</feature>
<reference evidence="12 13" key="1">
    <citation type="journal article" date="2013" name="Genome Announc.">
        <title>Draft Genome Sequence of Desulfotignum phosphitoxidans DSM 13687 Strain FiPS-3.</title>
        <authorList>
            <person name="Poehlein A."/>
            <person name="Daniel R."/>
            <person name="Simeonova D.D."/>
        </authorList>
    </citation>
    <scope>NUCLEOTIDE SEQUENCE [LARGE SCALE GENOMIC DNA]</scope>
    <source>
        <strain evidence="12 13">DSM 13687</strain>
    </source>
</reference>
<dbReference type="Gene3D" id="3.40.50.300">
    <property type="entry name" value="P-loop containing nucleotide triphosphate hydrolases"/>
    <property type="match status" value="1"/>
</dbReference>
<proteinExistence type="predicted"/>
<feature type="transmembrane region" description="Helical" evidence="9">
    <location>
        <begin position="79"/>
        <end position="100"/>
    </location>
</feature>